<feature type="transmembrane region" description="Helical" evidence="6">
    <location>
        <begin position="61"/>
        <end position="79"/>
    </location>
</feature>
<evidence type="ECO:0000313" key="8">
    <source>
        <dbReference type="EMBL" id="AFM41288.1"/>
    </source>
</evidence>
<dbReference type="InterPro" id="IPR005829">
    <property type="entry name" value="Sugar_transporter_CS"/>
</dbReference>
<evidence type="ECO:0000313" key="9">
    <source>
        <dbReference type="Proteomes" id="UP000002892"/>
    </source>
</evidence>
<accession>I4D664</accession>
<dbReference type="Proteomes" id="UP000002892">
    <property type="component" value="Chromosome"/>
</dbReference>
<keyword evidence="5 6" id="KW-0472">Membrane</keyword>
<dbReference type="RefSeq" id="WP_014827291.1">
    <property type="nucleotide sequence ID" value="NC_018068.1"/>
</dbReference>
<evidence type="ECO:0000256" key="5">
    <source>
        <dbReference type="ARBA" id="ARBA00023136"/>
    </source>
</evidence>
<evidence type="ECO:0000256" key="2">
    <source>
        <dbReference type="ARBA" id="ARBA00022448"/>
    </source>
</evidence>
<feature type="transmembrane region" description="Helical" evidence="6">
    <location>
        <begin position="172"/>
        <end position="193"/>
    </location>
</feature>
<dbReference type="OrthoDB" id="9787026at2"/>
<gene>
    <name evidence="8" type="ordered locus">Desaci_2335</name>
</gene>
<dbReference type="KEGG" id="dai:Desaci_2335"/>
<feature type="domain" description="Major facilitator superfamily (MFS) profile" evidence="7">
    <location>
        <begin position="22"/>
        <end position="435"/>
    </location>
</feature>
<feature type="transmembrane region" description="Helical" evidence="6">
    <location>
        <begin position="293"/>
        <end position="314"/>
    </location>
</feature>
<dbReference type="GO" id="GO:0005886">
    <property type="term" value="C:plasma membrane"/>
    <property type="evidence" value="ECO:0007669"/>
    <property type="project" value="UniProtKB-SubCell"/>
</dbReference>
<evidence type="ECO:0000259" key="7">
    <source>
        <dbReference type="PROSITE" id="PS50850"/>
    </source>
</evidence>
<feature type="transmembrane region" description="Helical" evidence="6">
    <location>
        <begin position="408"/>
        <end position="431"/>
    </location>
</feature>
<evidence type="ECO:0000256" key="4">
    <source>
        <dbReference type="ARBA" id="ARBA00022989"/>
    </source>
</evidence>
<dbReference type="InterPro" id="IPR005828">
    <property type="entry name" value="MFS_sugar_transport-like"/>
</dbReference>
<dbReference type="eggNOG" id="COG2814">
    <property type="taxonomic scope" value="Bacteria"/>
</dbReference>
<feature type="transmembrane region" description="Helical" evidence="6">
    <location>
        <begin position="344"/>
        <end position="361"/>
    </location>
</feature>
<dbReference type="SUPFAM" id="SSF103473">
    <property type="entry name" value="MFS general substrate transporter"/>
    <property type="match status" value="1"/>
</dbReference>
<comment type="subcellular location">
    <subcellularLocation>
        <location evidence="1">Cell membrane</location>
        <topology evidence="1">Multi-pass membrane protein</topology>
    </subcellularLocation>
</comment>
<organism evidence="8 9">
    <name type="scientific">Desulfosporosinus acidiphilus (strain DSM 22704 / JCM 16185 / SJ4)</name>
    <dbReference type="NCBI Taxonomy" id="646529"/>
    <lineage>
        <taxon>Bacteria</taxon>
        <taxon>Bacillati</taxon>
        <taxon>Bacillota</taxon>
        <taxon>Clostridia</taxon>
        <taxon>Eubacteriales</taxon>
        <taxon>Desulfitobacteriaceae</taxon>
        <taxon>Desulfosporosinus</taxon>
    </lineage>
</organism>
<sequence length="447" mass="48481">MNKTSVSDIIDQLGISKYTLEIYILVGLALLFDGFDYMIVAYTMPQMAKEWILSKVQTGSLASWSLLGLMVGGLVSGLISDHIGRKKTLISFVALYSMLTFPIYFVHSFEAFAFLRICSGIGLGACIPIAVTLMSESAPTKNRGYFTSSLMAFYILGWVVAGIAAMFIVPKYGWRVCYLTGGIPALYAIVLLFKLNESLYWLMGRGLENEAIKVLKKMEIASNGVAPDWAPGSLAIPPSRPKVGMNAVFSVQYRRATLANWIIYFMGSVVIYGITGWLPSLLVGAGYSLIKGYSFAILQNLFSILGALCTGYIADLIGRKTNVALGWLFTALAVLFLGYATNEWQVVICSITVGIIMNWALSGTQPLLTEAYPTEFRNTGVAWTQAFGRMGGFLGPIAAGYIQEIGIGFTGTFIFFAIPALIAAIAAFFLVTETKGKSIENVAGAKV</sequence>
<feature type="transmembrane region" description="Helical" evidence="6">
    <location>
        <begin position="88"/>
        <end position="107"/>
    </location>
</feature>
<dbReference type="PANTHER" id="PTHR23508">
    <property type="entry name" value="CARBOXYLIC ACID TRANSPORTER PROTEIN HOMOLOG"/>
    <property type="match status" value="1"/>
</dbReference>
<dbReference type="InterPro" id="IPR020846">
    <property type="entry name" value="MFS_dom"/>
</dbReference>
<reference evidence="8 9" key="1">
    <citation type="journal article" date="2012" name="J. Bacteriol.">
        <title>Complete genome sequences of Desulfosporosinus orientis DSM765T, Desulfosporosinus youngiae DSM17734T, Desulfosporosinus meridiei DSM13257T, and Desulfosporosinus acidiphilus DSM22704T.</title>
        <authorList>
            <person name="Pester M."/>
            <person name="Brambilla E."/>
            <person name="Alazard D."/>
            <person name="Rattei T."/>
            <person name="Weinmaier T."/>
            <person name="Han J."/>
            <person name="Lucas S."/>
            <person name="Lapidus A."/>
            <person name="Cheng J.F."/>
            <person name="Goodwin L."/>
            <person name="Pitluck S."/>
            <person name="Peters L."/>
            <person name="Ovchinnikova G."/>
            <person name="Teshima H."/>
            <person name="Detter J.C."/>
            <person name="Han C.S."/>
            <person name="Tapia R."/>
            <person name="Land M.L."/>
            <person name="Hauser L."/>
            <person name="Kyrpides N.C."/>
            <person name="Ivanova N.N."/>
            <person name="Pagani I."/>
            <person name="Huntmann M."/>
            <person name="Wei C.L."/>
            <person name="Davenport K.W."/>
            <person name="Daligault H."/>
            <person name="Chain P.S."/>
            <person name="Chen A."/>
            <person name="Mavromatis K."/>
            <person name="Markowitz V."/>
            <person name="Szeto E."/>
            <person name="Mikhailova N."/>
            <person name="Pati A."/>
            <person name="Wagner M."/>
            <person name="Woyke T."/>
            <person name="Ollivier B."/>
            <person name="Klenk H.P."/>
            <person name="Spring S."/>
            <person name="Loy A."/>
        </authorList>
    </citation>
    <scope>NUCLEOTIDE SEQUENCE [LARGE SCALE GENOMIC DNA]</scope>
    <source>
        <strain evidence="9">DSM 22704 / JCM 16185 / SJ4</strain>
    </source>
</reference>
<dbReference type="InterPro" id="IPR036259">
    <property type="entry name" value="MFS_trans_sf"/>
</dbReference>
<proteinExistence type="predicted"/>
<feature type="transmembrane region" description="Helical" evidence="6">
    <location>
        <begin position="321"/>
        <end position="338"/>
    </location>
</feature>
<dbReference type="AlphaFoldDB" id="I4D664"/>
<feature type="transmembrane region" description="Helical" evidence="6">
    <location>
        <begin position="20"/>
        <end position="41"/>
    </location>
</feature>
<dbReference type="Pfam" id="PF00083">
    <property type="entry name" value="Sugar_tr"/>
    <property type="match status" value="1"/>
</dbReference>
<dbReference type="EMBL" id="CP003639">
    <property type="protein sequence ID" value="AFM41288.1"/>
    <property type="molecule type" value="Genomic_DNA"/>
</dbReference>
<keyword evidence="4 6" id="KW-1133">Transmembrane helix</keyword>
<evidence type="ECO:0000256" key="1">
    <source>
        <dbReference type="ARBA" id="ARBA00004651"/>
    </source>
</evidence>
<keyword evidence="2" id="KW-0813">Transport</keyword>
<dbReference type="STRING" id="646529.Desaci_2335"/>
<dbReference type="PROSITE" id="PS00216">
    <property type="entry name" value="SUGAR_TRANSPORT_1"/>
    <property type="match status" value="2"/>
</dbReference>
<keyword evidence="3 6" id="KW-0812">Transmembrane</keyword>
<dbReference type="GO" id="GO:0046943">
    <property type="term" value="F:carboxylic acid transmembrane transporter activity"/>
    <property type="evidence" value="ECO:0007669"/>
    <property type="project" value="TreeGrafter"/>
</dbReference>
<protein>
    <submittedName>
        <fullName evidence="8">Sugar phosphate permease</fullName>
    </submittedName>
</protein>
<keyword evidence="9" id="KW-1185">Reference proteome</keyword>
<feature type="transmembrane region" description="Helical" evidence="6">
    <location>
        <begin position="261"/>
        <end position="287"/>
    </location>
</feature>
<evidence type="ECO:0000256" key="3">
    <source>
        <dbReference type="ARBA" id="ARBA00022692"/>
    </source>
</evidence>
<name>I4D664_DESAJ</name>
<dbReference type="Gene3D" id="1.20.1250.20">
    <property type="entry name" value="MFS general substrate transporter like domains"/>
    <property type="match status" value="1"/>
</dbReference>
<feature type="transmembrane region" description="Helical" evidence="6">
    <location>
        <begin position="381"/>
        <end position="402"/>
    </location>
</feature>
<feature type="transmembrane region" description="Helical" evidence="6">
    <location>
        <begin position="113"/>
        <end position="133"/>
    </location>
</feature>
<evidence type="ECO:0000256" key="6">
    <source>
        <dbReference type="SAM" id="Phobius"/>
    </source>
</evidence>
<feature type="transmembrane region" description="Helical" evidence="6">
    <location>
        <begin position="145"/>
        <end position="166"/>
    </location>
</feature>
<dbReference type="PROSITE" id="PS50850">
    <property type="entry name" value="MFS"/>
    <property type="match status" value="1"/>
</dbReference>
<dbReference type="PANTHER" id="PTHR23508:SF10">
    <property type="entry name" value="CARBOXYLIC ACID TRANSPORTER PROTEIN HOMOLOG"/>
    <property type="match status" value="1"/>
</dbReference>
<dbReference type="HOGENOM" id="CLU_001265_46_4_9"/>